<dbReference type="PANTHER" id="PTHR10856:SF20">
    <property type="entry name" value="CORONIN-7"/>
    <property type="match status" value="1"/>
</dbReference>
<organism evidence="3 4">
    <name type="scientific">Pseudomicrostroma glucosiphilum</name>
    <dbReference type="NCBI Taxonomy" id="1684307"/>
    <lineage>
        <taxon>Eukaryota</taxon>
        <taxon>Fungi</taxon>
        <taxon>Dikarya</taxon>
        <taxon>Basidiomycota</taxon>
        <taxon>Ustilaginomycotina</taxon>
        <taxon>Exobasidiomycetes</taxon>
        <taxon>Microstromatales</taxon>
        <taxon>Microstromatales incertae sedis</taxon>
        <taxon>Pseudomicrostroma</taxon>
    </lineage>
</organism>
<dbReference type="RefSeq" id="XP_025350867.1">
    <property type="nucleotide sequence ID" value="XM_025491322.1"/>
</dbReference>
<gene>
    <name evidence="3" type="ORF">BCV69DRAFT_279634</name>
</gene>
<dbReference type="PANTHER" id="PTHR10856">
    <property type="entry name" value="CORONIN"/>
    <property type="match status" value="1"/>
</dbReference>
<dbReference type="SUPFAM" id="SSF101898">
    <property type="entry name" value="NHL repeat"/>
    <property type="match status" value="1"/>
</dbReference>
<evidence type="ECO:0000256" key="2">
    <source>
        <dbReference type="SAM" id="MobiDB-lite"/>
    </source>
</evidence>
<evidence type="ECO:0000256" key="1">
    <source>
        <dbReference type="ARBA" id="ARBA00009482"/>
    </source>
</evidence>
<dbReference type="SUPFAM" id="SSF50998">
    <property type="entry name" value="Quinoprotein alcohol dehydrogenase-like"/>
    <property type="match status" value="1"/>
</dbReference>
<reference evidence="3 4" key="1">
    <citation type="journal article" date="2018" name="Mol. Biol. Evol.">
        <title>Broad Genomic Sampling Reveals a Smut Pathogenic Ancestry of the Fungal Clade Ustilaginomycotina.</title>
        <authorList>
            <person name="Kijpornyongpan T."/>
            <person name="Mondo S.J."/>
            <person name="Barry K."/>
            <person name="Sandor L."/>
            <person name="Lee J."/>
            <person name="Lipzen A."/>
            <person name="Pangilinan J."/>
            <person name="LaButti K."/>
            <person name="Hainaut M."/>
            <person name="Henrissat B."/>
            <person name="Grigoriev I.V."/>
            <person name="Spatafora J.W."/>
            <person name="Aime M.C."/>
        </authorList>
    </citation>
    <scope>NUCLEOTIDE SEQUENCE [LARGE SCALE GENOMIC DNA]</scope>
    <source>
        <strain evidence="3 4">MCA 4718</strain>
    </source>
</reference>
<feature type="region of interest" description="Disordered" evidence="2">
    <location>
        <begin position="961"/>
        <end position="1027"/>
    </location>
</feature>
<dbReference type="AlphaFoldDB" id="A0A316UEJ4"/>
<sequence>MASRFAALSPWRNLAAKPLPSYSEVPVAPSEAGRAIALVEDSLVIARGTTPGTLVILKVGDDHAGKYGNKVETVNLPASAADLEAAPFTGGHVAVGREDGTISLLSRSDASALPAADKERKHPEANGPVLVRWHPHARLLLTAAPSSAVICVWSMQKGEIEEPSLSIKVEVGSKAGGKFVHDLAWSTDGKKVYAALADGTVKLYDPRQPDKAALSSTPAPFGVPKPMRLAVTSKYVLASTLNPSRQRELRVYAASDLSRSLQVITLDTASHPLTLTVDYDRNLVFLGSKGDVTLRWIELDDNQKFPQGAFPLPPRTTFGNAALLPPTGLDVMQAEINRLYVLSSSGEVVPVRIEIPQRQLIDFHPHLYPDTAAGAPALEPQQWLEGHDGQLRKVSVDPARRSEWIAVRGSQHGIPSAGPPSAGETGRRADQSNDALPNGRSEVQAAASAPPTNGPNSNVSSGDPTIATSEVPAAAQEATSRPEAPAATSVKPSSLPPPTRLASNTEASRSPPASSTQPIATPTKTVSSKPLGTPSTSSWSRTTLTGSTPLLPAFSSIPAFDTSTSPSARAFLVTPLHLLYPLSGAGGRLAFHQVMREGRLPEAQAISWVETANNIADFEADIFNPRRVATIGEDGLKMWLLPEAPRLQAGQAVSKPTDEYSQTIVSSPTFTLPLPDLGRGCKVSFNPIASDVLVVAGADGLAILDTAAAEAKILSELAAGVAEAEWSLDGSLIAFARSDRRLVLWDPRTQVQAEIAAHDSSRPFKICWIDEEHLVTVGHMAGSTRQVKLFKLSRGPDSITISEKGRLALDTSPAILFPHYDADAQLLYLWSKGERSISVLQVSLDPPKPKFGVAAPLFKALPAFQHSTPQLGISFLPKRYCDVKAVEVGLSYRLSRTQEIQIVSWKVERKRKDFFQDDVFPATRDVETPVVSASEWWSERAPVKMSELPHIDLHPIGMTPLSQAPPPETTVSSLAKAPTQRMMTAKERDDELMNNVFSKAKDRDAEEEMEDTAARKRAPADDDWGDD</sequence>
<dbReference type="InterPro" id="IPR011047">
    <property type="entry name" value="Quinoprotein_ADH-like_sf"/>
</dbReference>
<proteinExistence type="inferred from homology"/>
<dbReference type="InterPro" id="IPR015943">
    <property type="entry name" value="WD40/YVTN_repeat-like_dom_sf"/>
</dbReference>
<keyword evidence="4" id="KW-1185">Reference proteome</keyword>
<dbReference type="Pfam" id="PF16300">
    <property type="entry name" value="WD40_4"/>
    <property type="match status" value="2"/>
</dbReference>
<dbReference type="SMART" id="SM00320">
    <property type="entry name" value="WD40"/>
    <property type="match status" value="4"/>
</dbReference>
<feature type="region of interest" description="Disordered" evidence="2">
    <location>
        <begin position="406"/>
        <end position="544"/>
    </location>
</feature>
<evidence type="ECO:0000313" key="4">
    <source>
        <dbReference type="Proteomes" id="UP000245942"/>
    </source>
</evidence>
<evidence type="ECO:0000313" key="3">
    <source>
        <dbReference type="EMBL" id="PWN23707.1"/>
    </source>
</evidence>
<feature type="compositionally biased region" description="Polar residues" evidence="2">
    <location>
        <begin position="501"/>
        <end position="544"/>
    </location>
</feature>
<dbReference type="Proteomes" id="UP000245942">
    <property type="component" value="Unassembled WGS sequence"/>
</dbReference>
<feature type="compositionally biased region" description="Polar residues" evidence="2">
    <location>
        <begin position="450"/>
        <end position="468"/>
    </location>
</feature>
<dbReference type="InterPro" id="IPR001680">
    <property type="entry name" value="WD40_rpt"/>
</dbReference>
<accession>A0A316UEJ4</accession>
<dbReference type="Pfam" id="PF00400">
    <property type="entry name" value="WD40"/>
    <property type="match status" value="1"/>
</dbReference>
<name>A0A316UEJ4_9BASI</name>
<dbReference type="InterPro" id="IPR015505">
    <property type="entry name" value="Coronin"/>
</dbReference>
<comment type="similarity">
    <text evidence="1">Belongs to the WD repeat coronin family.</text>
</comment>
<dbReference type="Gene3D" id="2.130.10.10">
    <property type="entry name" value="YVTN repeat-like/Quinoprotein amine dehydrogenase"/>
    <property type="match status" value="2"/>
</dbReference>
<protein>
    <submittedName>
        <fullName evidence="3">DUF1900-domain-containing protein</fullName>
    </submittedName>
</protein>
<dbReference type="EMBL" id="KZ819321">
    <property type="protein sequence ID" value="PWN23707.1"/>
    <property type="molecule type" value="Genomic_DNA"/>
</dbReference>
<dbReference type="GeneID" id="37013056"/>
<dbReference type="OrthoDB" id="347435at2759"/>
<dbReference type="STRING" id="1684307.A0A316UEJ4"/>
<dbReference type="SMART" id="SM01167">
    <property type="entry name" value="DUF1900"/>
    <property type="match status" value="2"/>
</dbReference>